<evidence type="ECO:0000313" key="5">
    <source>
        <dbReference type="Proteomes" id="UP000230423"/>
    </source>
</evidence>
<dbReference type="InterPro" id="IPR052060">
    <property type="entry name" value="Bromo_WD_repeat"/>
</dbReference>
<dbReference type="GO" id="GO:0005634">
    <property type="term" value="C:nucleus"/>
    <property type="evidence" value="ECO:0007669"/>
    <property type="project" value="TreeGrafter"/>
</dbReference>
<dbReference type="GO" id="GO:0007010">
    <property type="term" value="P:cytoskeleton organization"/>
    <property type="evidence" value="ECO:0007669"/>
    <property type="project" value="TreeGrafter"/>
</dbReference>
<name>A0A2G9TTT9_TELCI</name>
<sequence>MLRCLTGHTDDAFVLKAHPAFPNVVLSCGHDGVMVFWDLLAGEKVKKFTNAVEHRGHSALFDLDISRDGCTVAAVDSLGHLTIYSVASKSTRPVPKQQFFNTDYS</sequence>
<dbReference type="EMBL" id="KZ353634">
    <property type="protein sequence ID" value="PIO61429.1"/>
    <property type="molecule type" value="Genomic_DNA"/>
</dbReference>
<dbReference type="Proteomes" id="UP000230423">
    <property type="component" value="Unassembled WGS sequence"/>
</dbReference>
<accession>A0A2G9TTT9</accession>
<dbReference type="PROSITE" id="PS00678">
    <property type="entry name" value="WD_REPEATS_1"/>
    <property type="match status" value="1"/>
</dbReference>
<feature type="repeat" description="WD" evidence="3">
    <location>
        <begin position="5"/>
        <end position="47"/>
    </location>
</feature>
<dbReference type="AlphaFoldDB" id="A0A2G9TTT9"/>
<dbReference type="InterPro" id="IPR036322">
    <property type="entry name" value="WD40_repeat_dom_sf"/>
</dbReference>
<evidence type="ECO:0000313" key="4">
    <source>
        <dbReference type="EMBL" id="PIO61429.1"/>
    </source>
</evidence>
<organism evidence="4 5">
    <name type="scientific">Teladorsagia circumcincta</name>
    <name type="common">Brown stomach worm</name>
    <name type="synonym">Ostertagia circumcincta</name>
    <dbReference type="NCBI Taxonomy" id="45464"/>
    <lineage>
        <taxon>Eukaryota</taxon>
        <taxon>Metazoa</taxon>
        <taxon>Ecdysozoa</taxon>
        <taxon>Nematoda</taxon>
        <taxon>Chromadorea</taxon>
        <taxon>Rhabditida</taxon>
        <taxon>Rhabditina</taxon>
        <taxon>Rhabditomorpha</taxon>
        <taxon>Strongyloidea</taxon>
        <taxon>Trichostrongylidae</taxon>
        <taxon>Teladorsagia</taxon>
    </lineage>
</organism>
<dbReference type="InterPro" id="IPR019775">
    <property type="entry name" value="WD40_repeat_CS"/>
</dbReference>
<reference evidence="4 5" key="1">
    <citation type="submission" date="2015-09" db="EMBL/GenBank/DDBJ databases">
        <title>Draft genome of the parasitic nematode Teladorsagia circumcincta isolate WARC Sus (inbred).</title>
        <authorList>
            <person name="Mitreva M."/>
        </authorList>
    </citation>
    <scope>NUCLEOTIDE SEQUENCE [LARGE SCALE GENOMIC DNA]</scope>
    <source>
        <strain evidence="4 5">S</strain>
    </source>
</reference>
<evidence type="ECO:0000256" key="3">
    <source>
        <dbReference type="PROSITE-ProRule" id="PRU00221"/>
    </source>
</evidence>
<dbReference type="PANTHER" id="PTHR16266:SF17">
    <property type="entry name" value="BRWD3"/>
    <property type="match status" value="1"/>
</dbReference>
<dbReference type="Gene3D" id="2.130.10.10">
    <property type="entry name" value="YVTN repeat-like/Quinoprotein amine dehydrogenase"/>
    <property type="match status" value="1"/>
</dbReference>
<keyword evidence="2" id="KW-0677">Repeat</keyword>
<evidence type="ECO:0000256" key="2">
    <source>
        <dbReference type="ARBA" id="ARBA00022737"/>
    </source>
</evidence>
<dbReference type="SUPFAM" id="SSF50978">
    <property type="entry name" value="WD40 repeat-like"/>
    <property type="match status" value="1"/>
</dbReference>
<dbReference type="PROSITE" id="PS51257">
    <property type="entry name" value="PROKAR_LIPOPROTEIN"/>
    <property type="match status" value="1"/>
</dbReference>
<dbReference type="OrthoDB" id="10265743at2759"/>
<dbReference type="InterPro" id="IPR015943">
    <property type="entry name" value="WD40/YVTN_repeat-like_dom_sf"/>
</dbReference>
<dbReference type="InterPro" id="IPR001680">
    <property type="entry name" value="WD40_rpt"/>
</dbReference>
<evidence type="ECO:0000256" key="1">
    <source>
        <dbReference type="ARBA" id="ARBA00022574"/>
    </source>
</evidence>
<proteinExistence type="predicted"/>
<keyword evidence="5" id="KW-1185">Reference proteome</keyword>
<gene>
    <name evidence="4" type="ORF">TELCIR_17051</name>
</gene>
<dbReference type="PROSITE" id="PS50082">
    <property type="entry name" value="WD_REPEATS_2"/>
    <property type="match status" value="1"/>
</dbReference>
<protein>
    <submittedName>
        <fullName evidence="4">Uncharacterized protein</fullName>
    </submittedName>
</protein>
<dbReference type="GO" id="GO:0008360">
    <property type="term" value="P:regulation of cell shape"/>
    <property type="evidence" value="ECO:0007669"/>
    <property type="project" value="TreeGrafter"/>
</dbReference>
<dbReference type="GO" id="GO:0006357">
    <property type="term" value="P:regulation of transcription by RNA polymerase II"/>
    <property type="evidence" value="ECO:0007669"/>
    <property type="project" value="TreeGrafter"/>
</dbReference>
<dbReference type="PANTHER" id="PTHR16266">
    <property type="entry name" value="WD REPEAT DOMAIN 9"/>
    <property type="match status" value="1"/>
</dbReference>
<keyword evidence="1 3" id="KW-0853">WD repeat</keyword>